<dbReference type="Proteomes" id="UP000185984">
    <property type="component" value="Unassembled WGS sequence"/>
</dbReference>
<dbReference type="InterPro" id="IPR012296">
    <property type="entry name" value="Nuclease_put_TT1808"/>
</dbReference>
<dbReference type="SUPFAM" id="SSF52980">
    <property type="entry name" value="Restriction endonuclease-like"/>
    <property type="match status" value="1"/>
</dbReference>
<feature type="coiled-coil region" evidence="1">
    <location>
        <begin position="204"/>
        <end position="231"/>
    </location>
</feature>
<dbReference type="PANTHER" id="PTHR33352:SF3">
    <property type="entry name" value="SLR1612 PROTEIN"/>
    <property type="match status" value="1"/>
</dbReference>
<name>A0A1U7HXU5_9CHRO</name>
<dbReference type="Gene3D" id="3.90.1570.10">
    <property type="entry name" value="tt1808, chain A"/>
    <property type="match status" value="1"/>
</dbReference>
<dbReference type="Pfam" id="PF05685">
    <property type="entry name" value="Uma2"/>
    <property type="match status" value="1"/>
</dbReference>
<dbReference type="InterPro" id="IPR008538">
    <property type="entry name" value="Uma2"/>
</dbReference>
<evidence type="ECO:0000256" key="1">
    <source>
        <dbReference type="SAM" id="Coils"/>
    </source>
</evidence>
<keyword evidence="4" id="KW-1185">Reference proteome</keyword>
<dbReference type="PANTHER" id="PTHR33352">
    <property type="entry name" value="SLR1095 PROTEIN"/>
    <property type="match status" value="1"/>
</dbReference>
<sequence>MVYDSWQCLPTSAELPDSDDTPVDNELQNLIPNLLAAILALVWANRSDWFFGVDMGIYYAPGESAIVPDSFLSLGVDRFVGEEGRLSYVLWEEDNKVPILALEVVSKTYSGEYEQKKIDYARLGILYYVIYAPGRGKSRKRQALEVYRLVDGQYQLLQTDEPYWMPEINLGIGRERGTHQGWTREWLYWYDQAGNRLPTPEEVAMQASDRANLAEQRAERLAARLRDLGINPDDL</sequence>
<feature type="domain" description="Putative restriction endonuclease" evidence="2">
    <location>
        <begin position="22"/>
        <end position="169"/>
    </location>
</feature>
<comment type="caution">
    <text evidence="3">The sequence shown here is derived from an EMBL/GenBank/DDBJ whole genome shotgun (WGS) entry which is preliminary data.</text>
</comment>
<protein>
    <recommendedName>
        <fullName evidence="2">Putative restriction endonuclease domain-containing protein</fullName>
    </recommendedName>
</protein>
<evidence type="ECO:0000313" key="4">
    <source>
        <dbReference type="Proteomes" id="UP000185984"/>
    </source>
</evidence>
<dbReference type="CDD" id="cd06260">
    <property type="entry name" value="DUF820-like"/>
    <property type="match status" value="1"/>
</dbReference>
<organism evidence="3 4">
    <name type="scientific">Chroogloeocystis siderophila 5.2 s.c.1</name>
    <dbReference type="NCBI Taxonomy" id="247279"/>
    <lineage>
        <taxon>Bacteria</taxon>
        <taxon>Bacillati</taxon>
        <taxon>Cyanobacteriota</taxon>
        <taxon>Cyanophyceae</taxon>
        <taxon>Oscillatoriophycideae</taxon>
        <taxon>Chroococcales</taxon>
        <taxon>Chroococcaceae</taxon>
        <taxon>Chroogloeocystis</taxon>
    </lineage>
</organism>
<dbReference type="OrthoDB" id="428258at2"/>
<keyword evidence="1" id="KW-0175">Coiled coil</keyword>
<reference evidence="3 4" key="1">
    <citation type="submission" date="2016-11" db="EMBL/GenBank/DDBJ databases">
        <title>Draft Genome Sequences of Nine Cyanobacterial Strains from Diverse Habitats.</title>
        <authorList>
            <person name="Zhu T."/>
            <person name="Hou S."/>
            <person name="Lu X."/>
            <person name="Hess W.R."/>
        </authorList>
    </citation>
    <scope>NUCLEOTIDE SEQUENCE [LARGE SCALE GENOMIC DNA]</scope>
    <source>
        <strain evidence="3 4">5.2 s.c.1</strain>
    </source>
</reference>
<proteinExistence type="predicted"/>
<dbReference type="EMBL" id="MRCC01000003">
    <property type="protein sequence ID" value="OKH28369.1"/>
    <property type="molecule type" value="Genomic_DNA"/>
</dbReference>
<dbReference type="InterPro" id="IPR011335">
    <property type="entry name" value="Restrct_endonuc-II-like"/>
</dbReference>
<evidence type="ECO:0000313" key="3">
    <source>
        <dbReference type="EMBL" id="OKH28369.1"/>
    </source>
</evidence>
<evidence type="ECO:0000259" key="2">
    <source>
        <dbReference type="Pfam" id="PF05685"/>
    </source>
</evidence>
<gene>
    <name evidence="3" type="ORF">NIES1031_03775</name>
</gene>
<dbReference type="RefSeq" id="WP_073548173.1">
    <property type="nucleotide sequence ID" value="NZ_CAWMVK010000023.1"/>
</dbReference>
<dbReference type="AlphaFoldDB" id="A0A1U7HXU5"/>
<accession>A0A1U7HXU5</accession>
<dbReference type="STRING" id="247279.NIES1031_03775"/>